<comment type="caution">
    <text evidence="2">The sequence shown here is derived from an EMBL/GenBank/DDBJ whole genome shotgun (WGS) entry which is preliminary data.</text>
</comment>
<organism evidence="2 3">
    <name type="scientific">Ceratopteris richardii</name>
    <name type="common">Triangle waterfern</name>
    <dbReference type="NCBI Taxonomy" id="49495"/>
    <lineage>
        <taxon>Eukaryota</taxon>
        <taxon>Viridiplantae</taxon>
        <taxon>Streptophyta</taxon>
        <taxon>Embryophyta</taxon>
        <taxon>Tracheophyta</taxon>
        <taxon>Polypodiopsida</taxon>
        <taxon>Polypodiidae</taxon>
        <taxon>Polypodiales</taxon>
        <taxon>Pteridineae</taxon>
        <taxon>Pteridaceae</taxon>
        <taxon>Parkerioideae</taxon>
        <taxon>Ceratopteris</taxon>
    </lineage>
</organism>
<dbReference type="PANTHER" id="PTHR47491:SF5">
    <property type="entry name" value="CAP-GLY DOMAIN LINKER"/>
    <property type="match status" value="1"/>
</dbReference>
<dbReference type="EMBL" id="CM035407">
    <property type="protein sequence ID" value="KAH7444696.1"/>
    <property type="molecule type" value="Genomic_DNA"/>
</dbReference>
<dbReference type="Gene3D" id="1.10.287.1490">
    <property type="match status" value="1"/>
</dbReference>
<dbReference type="OrthoDB" id="1938127at2759"/>
<evidence type="ECO:0000256" key="1">
    <source>
        <dbReference type="SAM" id="Coils"/>
    </source>
</evidence>
<dbReference type="Proteomes" id="UP000825935">
    <property type="component" value="Chromosome 2"/>
</dbReference>
<gene>
    <name evidence="2" type="ORF">KP509_02G088500</name>
</gene>
<name>A0A8T2V8C3_CERRI</name>
<proteinExistence type="predicted"/>
<protein>
    <submittedName>
        <fullName evidence="2">Uncharacterized protein</fullName>
    </submittedName>
</protein>
<feature type="coiled-coil region" evidence="1">
    <location>
        <begin position="665"/>
        <end position="762"/>
    </location>
</feature>
<keyword evidence="3" id="KW-1185">Reference proteome</keyword>
<keyword evidence="1" id="KW-0175">Coiled coil</keyword>
<reference evidence="2" key="1">
    <citation type="submission" date="2021-08" db="EMBL/GenBank/DDBJ databases">
        <title>WGS assembly of Ceratopteris richardii.</title>
        <authorList>
            <person name="Marchant D.B."/>
            <person name="Chen G."/>
            <person name="Jenkins J."/>
            <person name="Shu S."/>
            <person name="Leebens-Mack J."/>
            <person name="Grimwood J."/>
            <person name="Schmutz J."/>
            <person name="Soltis P."/>
            <person name="Soltis D."/>
            <person name="Chen Z.-H."/>
        </authorList>
    </citation>
    <scope>NUCLEOTIDE SEQUENCE</scope>
    <source>
        <strain evidence="2">Whitten #5841</strain>
        <tissue evidence="2">Leaf</tissue>
    </source>
</reference>
<evidence type="ECO:0000313" key="2">
    <source>
        <dbReference type="EMBL" id="KAH7444697.1"/>
    </source>
</evidence>
<dbReference type="EMBL" id="CM035407">
    <property type="protein sequence ID" value="KAH7444698.1"/>
    <property type="molecule type" value="Genomic_DNA"/>
</dbReference>
<sequence length="776" mass="88161">MDSVPPNGKKQPESDVIMKLQNDTPVLNSSHQQNTFHTYYVRIALLPEGGMIKNNETETFLHGVGNKHDKSPFHKDSVQHATPGRVLCGSTDFQRCFIEANESSEILTSRRGSETERSGSRTLSFNFLNAFMMVGKLVKALGKEKVSPSNINPSHQSAQGKREDHFTLSKNQSACHKYEMTKQGKHSEQTSPLFLTDNKKDCGEPLNIITMDADHAGTKGVSKDKQSHFVTYVLENQHAFEESTPAKQRFAFDAADRTIEWVENHAVNVSEDHAPEMISGKLNSFRSKVENLSKDDLFLEVAEEVRAQLSKKIAIAAHLNMMNQEIAAVISASGEIESLERILIPKFEQRGNKSIKKLNNMKKQELNLREKLKDQAILEKLISSCKEVDASCGAEVAQYQSLLLILREKVKMCWSDAAGQTQTSVTNTDDEEVLDAIHETVSQENSHVGTKNLEREKEIMKLHRVCLDQKMTIEGLCQELELVNRNSESRYAHFFRLRRELLRLVGAEHVLRMEFTAIHKELIRLKQQTCAGINTDFFKVNQELQGIVDEQQSKMVILEDQNRQPSVSLGGATIIQKDTEIRVRSRQPEEAEQIGNPLMNSETWKDSTYIRKEVNEAASTSKHSTLEEHFKVLNFILQASDADLEQLHEQIIGILDSKECLQIEVDDLHGQLMAAKQHIRELEWEIEERDAAIEKLRADNESHKMELSNLINDLSHARRQRDEIQKDVNNMNKAALRLTLELNESKNEIEKLTDEVMLKEGQLSLLLEAYSNHDSP</sequence>
<dbReference type="AlphaFoldDB" id="A0A8T2V8C3"/>
<evidence type="ECO:0000313" key="3">
    <source>
        <dbReference type="Proteomes" id="UP000825935"/>
    </source>
</evidence>
<accession>A0A8T2V8C3</accession>
<dbReference type="EMBL" id="CM035407">
    <property type="protein sequence ID" value="KAH7444697.1"/>
    <property type="molecule type" value="Genomic_DNA"/>
</dbReference>
<dbReference type="PANTHER" id="PTHR47491">
    <property type="entry name" value="CAP-GLY DOMAIN LINKER"/>
    <property type="match status" value="1"/>
</dbReference>